<organism evidence="5 6">
    <name type="scientific">Perspicuibacillus lycopersici</name>
    <dbReference type="NCBI Taxonomy" id="1325689"/>
    <lineage>
        <taxon>Bacteria</taxon>
        <taxon>Bacillati</taxon>
        <taxon>Bacillota</taxon>
        <taxon>Bacilli</taxon>
        <taxon>Bacillales</taxon>
        <taxon>Bacillaceae</taxon>
        <taxon>Perspicuibacillus</taxon>
    </lineage>
</organism>
<evidence type="ECO:0000256" key="4">
    <source>
        <dbReference type="SAM" id="Phobius"/>
    </source>
</evidence>
<evidence type="ECO:0000256" key="1">
    <source>
        <dbReference type="ARBA" id="ARBA00006739"/>
    </source>
</evidence>
<dbReference type="CDD" id="cd06438">
    <property type="entry name" value="EpsO_like"/>
    <property type="match status" value="1"/>
</dbReference>
<name>A0AAE3ITK4_9BACI</name>
<evidence type="ECO:0000313" key="6">
    <source>
        <dbReference type="Proteomes" id="UP001209318"/>
    </source>
</evidence>
<dbReference type="SUPFAM" id="SSF53448">
    <property type="entry name" value="Nucleotide-diphospho-sugar transferases"/>
    <property type="match status" value="1"/>
</dbReference>
<dbReference type="Gene3D" id="3.90.550.10">
    <property type="entry name" value="Spore Coat Polysaccharide Biosynthesis Protein SpsA, Chain A"/>
    <property type="match status" value="1"/>
</dbReference>
<dbReference type="RefSeq" id="WP_263072416.1">
    <property type="nucleotide sequence ID" value="NZ_JAOUSF010000002.1"/>
</dbReference>
<evidence type="ECO:0000313" key="5">
    <source>
        <dbReference type="EMBL" id="MCU9613204.1"/>
    </source>
</evidence>
<dbReference type="InterPro" id="IPR029044">
    <property type="entry name" value="Nucleotide-diphossugar_trans"/>
</dbReference>
<accession>A0AAE3ITK4</accession>
<dbReference type="Pfam" id="PF13641">
    <property type="entry name" value="Glyco_tranf_2_3"/>
    <property type="match status" value="1"/>
</dbReference>
<comment type="similarity">
    <text evidence="1">Belongs to the glycosyltransferase 2 family.</text>
</comment>
<evidence type="ECO:0000256" key="2">
    <source>
        <dbReference type="ARBA" id="ARBA00022676"/>
    </source>
</evidence>
<gene>
    <name evidence="5" type="ORF">OEV98_06520</name>
</gene>
<keyword evidence="6" id="KW-1185">Reference proteome</keyword>
<keyword evidence="4" id="KW-0812">Transmembrane</keyword>
<dbReference type="EMBL" id="JAOUSF010000002">
    <property type="protein sequence ID" value="MCU9613204.1"/>
    <property type="molecule type" value="Genomic_DNA"/>
</dbReference>
<proteinExistence type="inferred from homology"/>
<evidence type="ECO:0000256" key="3">
    <source>
        <dbReference type="ARBA" id="ARBA00022679"/>
    </source>
</evidence>
<feature type="transmembrane region" description="Helical" evidence="4">
    <location>
        <begin position="368"/>
        <end position="388"/>
    </location>
</feature>
<feature type="transmembrane region" description="Helical" evidence="4">
    <location>
        <begin position="337"/>
        <end position="356"/>
    </location>
</feature>
<keyword evidence="2 5" id="KW-0328">Glycosyltransferase</keyword>
<dbReference type="PANTHER" id="PTHR43630">
    <property type="entry name" value="POLY-BETA-1,6-N-ACETYL-D-GLUCOSAMINE SYNTHASE"/>
    <property type="match status" value="1"/>
</dbReference>
<keyword evidence="3 5" id="KW-0808">Transferase</keyword>
<dbReference type="EC" id="2.4.-.-" evidence="5"/>
<keyword evidence="4" id="KW-0472">Membrane</keyword>
<dbReference type="GO" id="GO:0016757">
    <property type="term" value="F:glycosyltransferase activity"/>
    <property type="evidence" value="ECO:0007669"/>
    <property type="project" value="UniProtKB-KW"/>
</dbReference>
<dbReference type="PANTHER" id="PTHR43630:SF1">
    <property type="entry name" value="POLY-BETA-1,6-N-ACETYL-D-GLUCOSAMINE SYNTHASE"/>
    <property type="match status" value="1"/>
</dbReference>
<feature type="transmembrane region" description="Helical" evidence="4">
    <location>
        <begin position="310"/>
        <end position="331"/>
    </location>
</feature>
<protein>
    <submittedName>
        <fullName evidence="5">Glycosyltransferase</fullName>
        <ecNumber evidence="5">2.4.-.-</ecNumber>
    </submittedName>
</protein>
<feature type="transmembrane region" description="Helical" evidence="4">
    <location>
        <begin position="12"/>
        <end position="31"/>
    </location>
</feature>
<keyword evidence="4" id="KW-1133">Transmembrane helix</keyword>
<comment type="caution">
    <text evidence="5">The sequence shown here is derived from an EMBL/GenBank/DDBJ whole genome shotgun (WGS) entry which is preliminary data.</text>
</comment>
<reference evidence="5" key="1">
    <citation type="submission" date="2022-10" db="EMBL/GenBank/DDBJ databases">
        <title>Description of Fervidibacillus gen. nov. in the family Fervidibacillaceae fam. nov. with two species, Fervidibacillus albus sp. nov., and Fervidibacillus halotolerans sp. nov., isolated from tidal flat sediments.</title>
        <authorList>
            <person name="Kwon K.K."/>
            <person name="Yang S.-H."/>
        </authorList>
    </citation>
    <scope>NUCLEOTIDE SEQUENCE</scope>
    <source>
        <strain evidence="5">JCM 19140</strain>
    </source>
</reference>
<dbReference type="Proteomes" id="UP001209318">
    <property type="component" value="Unassembled WGS sequence"/>
</dbReference>
<sequence length="419" mass="48365">MGEWVNGMIIGIQWLLLFFWAYWLLISLFGFGRAKPLPMQKPKKRFLLLVPAHNEEKVIGNLVENLQNLDYPKHLYDVVVIADNCTDRTAEISRKLGAQVIEHTSLPGELKGKPYGIKYAIDEIGDNLTKKYDGVAFFDADNLVSLNYLKEMNNHLQRGDRLIQCYLDSKNPNDNWVTLSYATTYYYMNRSWQLAKSRLGLGNAIGGTGFCVETKLMEEVGWTARSLTEDLEFTMQCLLRGVPAKWSHYSVVYDEKPESFWASCVQRLRWARGHWDVCFKYAHRLLWRTIKKLDILAFDGFMYLINPGKIVLNTLTAGILFMTTVSVDGWFNPVFPWWLWLAMLLFQFSYIGYSIMTDAKQKVGKIGAFLSLTVFNVTYIPLFFWALITKGNKTWKRTDHSRNIAIDEMNVTKKRSAGA</sequence>
<dbReference type="AlphaFoldDB" id="A0AAE3ITK4"/>